<reference evidence="8 9" key="1">
    <citation type="submission" date="2016-02" db="EMBL/GenBank/DDBJ databases">
        <title>Anaerosporomusa subterraneum gen. nov., sp. nov., a spore-forming obligate anaerobe isolated from saprolite.</title>
        <authorList>
            <person name="Choi J.K."/>
            <person name="Shah M."/>
            <person name="Yee N."/>
        </authorList>
    </citation>
    <scope>NUCLEOTIDE SEQUENCE [LARGE SCALE GENOMIC DNA]</scope>
    <source>
        <strain evidence="8 9">RU4</strain>
    </source>
</reference>
<keyword evidence="9" id="KW-1185">Reference proteome</keyword>
<feature type="transmembrane region" description="Helical" evidence="6">
    <location>
        <begin position="74"/>
        <end position="97"/>
    </location>
</feature>
<dbReference type="InterPro" id="IPR019264">
    <property type="entry name" value="DUF2179"/>
</dbReference>
<dbReference type="InterPro" id="IPR051461">
    <property type="entry name" value="UPF0750_membrane"/>
</dbReference>
<dbReference type="CDD" id="cd16380">
    <property type="entry name" value="YitT_C"/>
    <property type="match status" value="1"/>
</dbReference>
<dbReference type="PANTHER" id="PTHR33545">
    <property type="entry name" value="UPF0750 MEMBRANE PROTEIN YITT-RELATED"/>
    <property type="match status" value="1"/>
</dbReference>
<dbReference type="Proteomes" id="UP000076268">
    <property type="component" value="Unassembled WGS sequence"/>
</dbReference>
<dbReference type="Gene3D" id="3.30.70.120">
    <property type="match status" value="1"/>
</dbReference>
<keyword evidence="5 6" id="KW-0472">Membrane</keyword>
<evidence type="ECO:0000256" key="5">
    <source>
        <dbReference type="ARBA" id="ARBA00023136"/>
    </source>
</evidence>
<evidence type="ECO:0000256" key="2">
    <source>
        <dbReference type="ARBA" id="ARBA00022475"/>
    </source>
</evidence>
<evidence type="ECO:0000259" key="7">
    <source>
        <dbReference type="Pfam" id="PF10035"/>
    </source>
</evidence>
<feature type="transmembrane region" description="Helical" evidence="6">
    <location>
        <begin position="142"/>
        <end position="164"/>
    </location>
</feature>
<feature type="transmembrane region" description="Helical" evidence="6">
    <location>
        <begin position="47"/>
        <end position="67"/>
    </location>
</feature>
<feature type="domain" description="DUF2179" evidence="7">
    <location>
        <begin position="218"/>
        <end position="272"/>
    </location>
</feature>
<dbReference type="Pfam" id="PF02588">
    <property type="entry name" value="YitT_membrane"/>
    <property type="match status" value="1"/>
</dbReference>
<evidence type="ECO:0000256" key="1">
    <source>
        <dbReference type="ARBA" id="ARBA00004651"/>
    </source>
</evidence>
<dbReference type="RefSeq" id="WP_066242123.1">
    <property type="nucleotide sequence ID" value="NZ_LSGP01000017.1"/>
</dbReference>
<accession>A0A154BRE8</accession>
<dbReference type="InterPro" id="IPR015867">
    <property type="entry name" value="N-reg_PII/ATP_PRibTrfase_C"/>
</dbReference>
<dbReference type="InterPro" id="IPR003740">
    <property type="entry name" value="YitT"/>
</dbReference>
<dbReference type="STRING" id="1794912.AXX12_08775"/>
<evidence type="ECO:0000313" key="8">
    <source>
        <dbReference type="EMBL" id="KYZ76516.1"/>
    </source>
</evidence>
<dbReference type="OrthoDB" id="9779786at2"/>
<protein>
    <recommendedName>
        <fullName evidence="7">DUF2179 domain-containing protein</fullName>
    </recommendedName>
</protein>
<dbReference type="PANTHER" id="PTHR33545:SF5">
    <property type="entry name" value="UPF0750 MEMBRANE PROTEIN YITT"/>
    <property type="match status" value="1"/>
</dbReference>
<dbReference type="PIRSF" id="PIRSF006483">
    <property type="entry name" value="Membrane_protein_YitT"/>
    <property type="match status" value="1"/>
</dbReference>
<dbReference type="EMBL" id="LSGP01000017">
    <property type="protein sequence ID" value="KYZ76516.1"/>
    <property type="molecule type" value="Genomic_DNA"/>
</dbReference>
<keyword evidence="3 6" id="KW-0812">Transmembrane</keyword>
<comment type="subcellular location">
    <subcellularLocation>
        <location evidence="1">Cell membrane</location>
        <topology evidence="1">Multi-pass membrane protein</topology>
    </subcellularLocation>
</comment>
<comment type="caution">
    <text evidence="8">The sequence shown here is derived from an EMBL/GenBank/DDBJ whole genome shotgun (WGS) entry which is preliminary data.</text>
</comment>
<gene>
    <name evidence="8" type="ORF">AXX12_08775</name>
</gene>
<organism evidence="8 9">
    <name type="scientific">Anaerosporomusa subterranea</name>
    <dbReference type="NCBI Taxonomy" id="1794912"/>
    <lineage>
        <taxon>Bacteria</taxon>
        <taxon>Bacillati</taxon>
        <taxon>Bacillota</taxon>
        <taxon>Negativicutes</taxon>
        <taxon>Acetonemataceae</taxon>
        <taxon>Anaerosporomusa</taxon>
    </lineage>
</organism>
<dbReference type="AlphaFoldDB" id="A0A154BRE8"/>
<proteinExistence type="predicted"/>
<evidence type="ECO:0000256" key="3">
    <source>
        <dbReference type="ARBA" id="ARBA00022692"/>
    </source>
</evidence>
<dbReference type="Pfam" id="PF10035">
    <property type="entry name" value="DUF2179"/>
    <property type="match status" value="1"/>
</dbReference>
<keyword evidence="2" id="KW-1003">Cell membrane</keyword>
<sequence length="280" mass="29771">MTGKLRDYAGITLGALITAVALNMFLVPNRIADGGVSGLATVLHYVSGWPVGVIMLSLNIPLLLCGIKVLGASFGIYTLYGAVVLSFAVDLLAPHIPVLTRDLLLSSIYGGVLTGLGMGLVFRAGGTTAGTDVAAAILHKWFGISLGQALLGVDVFVITLAGVVFRSAELPLYGLISLYITTKIIDLVQEGLSTSKAFLIMSDLNQEISQAIQKEIGRGVTFFHGRGGYSGDSRDILFCVVSTREVSRVKDIVSHVDRRAFVIVADAHEVLGEGFKELRY</sequence>
<dbReference type="GO" id="GO:0005886">
    <property type="term" value="C:plasma membrane"/>
    <property type="evidence" value="ECO:0007669"/>
    <property type="project" value="UniProtKB-SubCell"/>
</dbReference>
<keyword evidence="4 6" id="KW-1133">Transmembrane helix</keyword>
<feature type="transmembrane region" description="Helical" evidence="6">
    <location>
        <begin position="7"/>
        <end position="27"/>
    </location>
</feature>
<evidence type="ECO:0000256" key="6">
    <source>
        <dbReference type="SAM" id="Phobius"/>
    </source>
</evidence>
<name>A0A154BRE8_ANASB</name>
<evidence type="ECO:0000256" key="4">
    <source>
        <dbReference type="ARBA" id="ARBA00022989"/>
    </source>
</evidence>
<feature type="transmembrane region" description="Helical" evidence="6">
    <location>
        <begin position="103"/>
        <end position="122"/>
    </location>
</feature>
<evidence type="ECO:0000313" key="9">
    <source>
        <dbReference type="Proteomes" id="UP000076268"/>
    </source>
</evidence>